<dbReference type="KEGG" id="nan:AArc1_1023"/>
<dbReference type="SUPFAM" id="SSF53850">
    <property type="entry name" value="Periplasmic binding protein-like II"/>
    <property type="match status" value="1"/>
</dbReference>
<dbReference type="AlphaFoldDB" id="A0A346PCW9"/>
<dbReference type="Proteomes" id="UP000258707">
    <property type="component" value="Chromosome"/>
</dbReference>
<reference evidence="3" key="2">
    <citation type="submission" date="2018-02" db="EMBL/GenBank/DDBJ databases">
        <title>Phenotypic and genomic properties of facultatively anaerobic sulfur-reducing natronoarchaea from hypersaline soda lakes.</title>
        <authorList>
            <person name="Sorokin D.Y."/>
            <person name="Kublanov I.V."/>
            <person name="Roman P."/>
            <person name="Sinninghe Damste J.S."/>
            <person name="Golyshin P.N."/>
            <person name="Rojo D."/>
            <person name="Ciordia S."/>
            <person name="Mena M.D.C."/>
            <person name="Ferrer M."/>
            <person name="Messina E."/>
            <person name="Smedile F."/>
            <person name="La Spada G."/>
            <person name="La Cono V."/>
            <person name="Yakimov M.M."/>
        </authorList>
    </citation>
    <scope>NUCLEOTIDE SEQUENCE [LARGE SCALE GENOMIC DNA]</scope>
    <source>
        <strain evidence="3">AArc-Mg</strain>
    </source>
</reference>
<reference evidence="1" key="3">
    <citation type="journal article" date="2019" name="Int. J. Syst. Evol. Microbiol.">
        <title>Natronolimnobius sulfurireducens sp. nov. and Halalkaliarchaeum desulfuricum gen. nov., sp. nov., the first sulfur-respiring alkaliphilic haloarchaea from hypersaline alkaline lakes.</title>
        <authorList>
            <person name="Sorokin D.Y."/>
            <person name="Yakimov M."/>
            <person name="Messina E."/>
            <person name="Merkel A.Y."/>
            <person name="Bale N.J."/>
            <person name="Sinninghe Damste J.S."/>
        </authorList>
    </citation>
    <scope>NUCLEOTIDE SEQUENCE</scope>
    <source>
        <strain evidence="2">AArc-Mg</strain>
        <strain evidence="1">AArc1</strain>
    </source>
</reference>
<accession>A0A346PT26</accession>
<dbReference type="Pfam" id="PF03401">
    <property type="entry name" value="TctC"/>
    <property type="match status" value="1"/>
</dbReference>
<proteinExistence type="predicted"/>
<sequence length="331" mass="35543">MTGLGATSAISLTGMAGCLDDGQASGSFPSDSLTWMIPWSEGGGTDTYARQLAPLAEEALDESIEVRNEPGAGGLSGMEWLLNQPDDGYVFGTGNTPSWQFGWRIQGIDDWEPTDFDPIAYSGVFGYTIIVNDEYGIDDFGGLQDAYADGEIDSFAFQGVGHDSHAVSYLLRDEYDLEWDTAVPYDGGGAVNEAVISGEVPAGIATNTSAADAVDSGDVSAVVNLMDTDLEAFPEIDQITNYGDSLSYIAEFQLTHVAPPGTPEEVRRDLAEAIEYAATHEETEAWEADTGNIVEYGGLDETASILESALDDLEANVDFETFEQRIEEDRE</sequence>
<dbReference type="PANTHER" id="PTHR42928">
    <property type="entry name" value="TRICARBOXYLATE-BINDING PROTEIN"/>
    <property type="match status" value="1"/>
</dbReference>
<dbReference type="Gene3D" id="3.40.190.10">
    <property type="entry name" value="Periplasmic binding protein-like II"/>
    <property type="match status" value="1"/>
</dbReference>
<protein>
    <submittedName>
        <fullName evidence="1">TRAP-type uncharacterized transport system, periplasmic component</fullName>
    </submittedName>
    <submittedName>
        <fullName evidence="2">Tricarboxylate transport protein TctC</fullName>
    </submittedName>
</protein>
<dbReference type="Gene3D" id="3.40.190.150">
    <property type="entry name" value="Bordetella uptake gene, domain 1"/>
    <property type="match status" value="1"/>
</dbReference>
<gene>
    <name evidence="1" type="ORF">AArc1_1023</name>
    <name evidence="2" type="ORF">AArcMg_2681</name>
</gene>
<dbReference type="KEGG" id="nag:AArcMg_2681"/>
<evidence type="ECO:0000313" key="3">
    <source>
        <dbReference type="Proteomes" id="UP000258613"/>
    </source>
</evidence>
<dbReference type="PANTHER" id="PTHR42928:SF5">
    <property type="entry name" value="BLR1237 PROTEIN"/>
    <property type="match status" value="1"/>
</dbReference>
<keyword evidence="3" id="KW-1185">Reference proteome</keyword>
<dbReference type="EMBL" id="CP027033">
    <property type="protein sequence ID" value="AXR82671.1"/>
    <property type="molecule type" value="Genomic_DNA"/>
</dbReference>
<organism evidence="1 4">
    <name type="scientific">Natrarchaeobaculum sulfurireducens</name>
    <dbReference type="NCBI Taxonomy" id="2044521"/>
    <lineage>
        <taxon>Archaea</taxon>
        <taxon>Methanobacteriati</taxon>
        <taxon>Methanobacteriota</taxon>
        <taxon>Stenosarchaea group</taxon>
        <taxon>Halobacteria</taxon>
        <taxon>Halobacteriales</taxon>
        <taxon>Natrialbaceae</taxon>
        <taxon>Natrarchaeobaculum</taxon>
    </lineage>
</organism>
<dbReference type="EMBL" id="CP024047">
    <property type="protein sequence ID" value="AXR77364.1"/>
    <property type="molecule type" value="Genomic_DNA"/>
</dbReference>
<evidence type="ECO:0000313" key="1">
    <source>
        <dbReference type="EMBL" id="AXR77364.1"/>
    </source>
</evidence>
<accession>A0A346PCW9</accession>
<evidence type="ECO:0000313" key="2">
    <source>
        <dbReference type="EMBL" id="AXR82671.1"/>
    </source>
</evidence>
<reference evidence="4" key="1">
    <citation type="submission" date="2017-10" db="EMBL/GenBank/DDBJ databases">
        <title>Phenotypic and genomic properties of facultatively anaerobic sulfur-reducing natronoarchaea from hypersaline soda lakes.</title>
        <authorList>
            <person name="Sorokin D.Y."/>
            <person name="Kublanov I.V."/>
            <person name="Roman P."/>
            <person name="Sinninghe Damste J.S."/>
            <person name="Golyshin P.N."/>
            <person name="Rojo D."/>
            <person name="Ciordia S."/>
            <person name="Mena Md.C."/>
            <person name="Ferrer M."/>
            <person name="Messina E."/>
            <person name="Smedile F."/>
            <person name="La Spada G."/>
            <person name="La Cono V."/>
            <person name="Yakimov M.M."/>
        </authorList>
    </citation>
    <scope>NUCLEOTIDE SEQUENCE [LARGE SCALE GENOMIC DNA]</scope>
    <source>
        <strain evidence="4">AArc1</strain>
    </source>
</reference>
<dbReference type="Proteomes" id="UP000258613">
    <property type="component" value="Chromosome"/>
</dbReference>
<dbReference type="InterPro" id="IPR005064">
    <property type="entry name" value="BUG"/>
</dbReference>
<evidence type="ECO:0000313" key="4">
    <source>
        <dbReference type="Proteomes" id="UP000258707"/>
    </source>
</evidence>
<dbReference type="InterPro" id="IPR042100">
    <property type="entry name" value="Bug_dom1"/>
</dbReference>
<name>A0A346PCW9_9EURY</name>